<dbReference type="EMBL" id="PISP01000002">
    <property type="protein sequence ID" value="PKD43772.1"/>
    <property type="molecule type" value="Genomic_DNA"/>
</dbReference>
<reference evidence="1 2" key="1">
    <citation type="submission" date="2017-11" db="EMBL/GenBank/DDBJ databases">
        <title>Rhodohalobacter 15182 sp. nov., isolated from a salt lake.</title>
        <authorList>
            <person name="Han S."/>
        </authorList>
    </citation>
    <scope>NUCLEOTIDE SEQUENCE [LARGE SCALE GENOMIC DNA]</scope>
    <source>
        <strain evidence="1 2">15182</strain>
    </source>
</reference>
<accession>A0A2N0VHV5</accession>
<protein>
    <submittedName>
        <fullName evidence="1">Uncharacterized protein</fullName>
    </submittedName>
</protein>
<sequence>MNMTDSNIAIRKMMAWHELRNKILTKESFTHREYKMIGKLLAACEGSIYPSLRQINNYKLNFQQMICTDQKEAFSSFNEYAEKVAEMEEKFIRPYDNIFRPS</sequence>
<proteinExistence type="predicted"/>
<dbReference type="Proteomes" id="UP000233398">
    <property type="component" value="Unassembled WGS sequence"/>
</dbReference>
<gene>
    <name evidence="1" type="ORF">CWD77_09440</name>
</gene>
<evidence type="ECO:0000313" key="2">
    <source>
        <dbReference type="Proteomes" id="UP000233398"/>
    </source>
</evidence>
<dbReference type="AlphaFoldDB" id="A0A2N0VHV5"/>
<name>A0A2N0VHV5_9BACT</name>
<comment type="caution">
    <text evidence="1">The sequence shown here is derived from an EMBL/GenBank/DDBJ whole genome shotgun (WGS) entry which is preliminary data.</text>
</comment>
<evidence type="ECO:0000313" key="1">
    <source>
        <dbReference type="EMBL" id="PKD43772.1"/>
    </source>
</evidence>
<keyword evidence="2" id="KW-1185">Reference proteome</keyword>
<organism evidence="1 2">
    <name type="scientific">Rhodohalobacter barkolensis</name>
    <dbReference type="NCBI Taxonomy" id="2053187"/>
    <lineage>
        <taxon>Bacteria</taxon>
        <taxon>Pseudomonadati</taxon>
        <taxon>Balneolota</taxon>
        <taxon>Balneolia</taxon>
        <taxon>Balneolales</taxon>
        <taxon>Balneolaceae</taxon>
        <taxon>Rhodohalobacter</taxon>
    </lineage>
</organism>